<dbReference type="InParanoid" id="F4WB99"/>
<dbReference type="AlphaFoldDB" id="F4WB99"/>
<proteinExistence type="predicted"/>
<accession>F4WB99</accession>
<organism evidence="2">
    <name type="scientific">Acromyrmex echinatior</name>
    <name type="common">Panamanian leafcutter ant</name>
    <name type="synonym">Acromyrmex octospinosus echinatior</name>
    <dbReference type="NCBI Taxonomy" id="103372"/>
    <lineage>
        <taxon>Eukaryota</taxon>
        <taxon>Metazoa</taxon>
        <taxon>Ecdysozoa</taxon>
        <taxon>Arthropoda</taxon>
        <taxon>Hexapoda</taxon>
        <taxon>Insecta</taxon>
        <taxon>Pterygota</taxon>
        <taxon>Neoptera</taxon>
        <taxon>Endopterygota</taxon>
        <taxon>Hymenoptera</taxon>
        <taxon>Apocrita</taxon>
        <taxon>Aculeata</taxon>
        <taxon>Formicoidea</taxon>
        <taxon>Formicidae</taxon>
        <taxon>Myrmicinae</taxon>
        <taxon>Acromyrmex</taxon>
    </lineage>
</organism>
<keyword evidence="2" id="KW-1185">Reference proteome</keyword>
<sequence length="139" mass="15783">MSGTRLEEIAFSDIRSDIVYPMLHSVRISNIRCKPAAVLEDAEQWGSDKGVRGRLRDGGAREQEGWVLKLPNGRETRKRKGGFERARRVANRNEEPVYGFEESYEAAKCGRSQMNEKIRNGGTPSIRNKKYLQILESLG</sequence>
<name>F4WB99_ACREC</name>
<evidence type="ECO:0000313" key="1">
    <source>
        <dbReference type="EMBL" id="EGI68520.1"/>
    </source>
</evidence>
<dbReference type="Proteomes" id="UP000007755">
    <property type="component" value="Unassembled WGS sequence"/>
</dbReference>
<protein>
    <submittedName>
        <fullName evidence="1">Uncharacterized protein</fullName>
    </submittedName>
</protein>
<gene>
    <name evidence="1" type="ORF">G5I_02805</name>
</gene>
<evidence type="ECO:0000313" key="2">
    <source>
        <dbReference type="Proteomes" id="UP000007755"/>
    </source>
</evidence>
<dbReference type="EMBL" id="GL888060">
    <property type="protein sequence ID" value="EGI68520.1"/>
    <property type="molecule type" value="Genomic_DNA"/>
</dbReference>
<reference evidence="1" key="1">
    <citation type="submission" date="2011-02" db="EMBL/GenBank/DDBJ databases">
        <title>The genome of the leaf-cutting ant Acromyrmex echinatior suggests key adaptations to social evolution and fungus farming.</title>
        <authorList>
            <person name="Nygaard S."/>
            <person name="Zhang G."/>
        </authorList>
    </citation>
    <scope>NUCLEOTIDE SEQUENCE</scope>
</reference>